<keyword evidence="1" id="KW-0472">Membrane</keyword>
<sequence>MISKGKIIKILCDNHFYLNVSMLAIVFVAMYIISGSIFNAIFMLAFHMLFAGFFAHFLYQKNNLSYIQFERYRDDIDVVKGKRNLISVISVFIFSLFILIFCRNINICDYIF</sequence>
<feature type="transmembrane region" description="Helical" evidence="1">
    <location>
        <begin position="40"/>
        <end position="59"/>
    </location>
</feature>
<proteinExistence type="predicted"/>
<keyword evidence="1" id="KW-1133">Transmembrane helix</keyword>
<organism evidence="2 3">
    <name type="scientific">Candidatus Deianiraea vastatrix</name>
    <dbReference type="NCBI Taxonomy" id="2163644"/>
    <lineage>
        <taxon>Bacteria</taxon>
        <taxon>Pseudomonadati</taxon>
        <taxon>Pseudomonadota</taxon>
        <taxon>Alphaproteobacteria</taxon>
        <taxon>Rickettsiales</taxon>
        <taxon>Candidatus Deianiraeaceae</taxon>
        <taxon>Candidatus Deianiraea</taxon>
    </lineage>
</organism>
<dbReference type="Proteomes" id="UP000321934">
    <property type="component" value="Chromosome"/>
</dbReference>
<feature type="transmembrane region" description="Helical" evidence="1">
    <location>
        <begin position="16"/>
        <end position="34"/>
    </location>
</feature>
<name>A0A5B8XCX8_9RICK</name>
<keyword evidence="1" id="KW-0812">Transmembrane</keyword>
<feature type="transmembrane region" description="Helical" evidence="1">
    <location>
        <begin position="85"/>
        <end position="106"/>
    </location>
</feature>
<dbReference type="EMBL" id="CP029077">
    <property type="protein sequence ID" value="QED23163.1"/>
    <property type="molecule type" value="Genomic_DNA"/>
</dbReference>
<accession>A0A5B8XCX8</accession>
<gene>
    <name evidence="2" type="ORF">Deia_00359</name>
</gene>
<reference evidence="2 3" key="1">
    <citation type="journal article" date="2019" name="ISME J.">
        <title>Deianiraea, an extracellular bacterium associated with the ciliate Paramecium, suggests an alternative scenario for the evolution of Rickettsiales.</title>
        <authorList>
            <person name="Castelli M."/>
            <person name="Sabaneyeva E."/>
            <person name="Lanzoni O."/>
            <person name="Lebedeva N."/>
            <person name="Floriano A.M."/>
            <person name="Gaiarsa S."/>
            <person name="Benken K."/>
            <person name="Modeo L."/>
            <person name="Bandi C."/>
            <person name="Potekhin A."/>
            <person name="Sassera D."/>
            <person name="Petroni G."/>
        </authorList>
    </citation>
    <scope>NUCLEOTIDE SEQUENCE [LARGE SCALE GENOMIC DNA]</scope>
    <source>
        <strain evidence="2">CyL4-1</strain>
    </source>
</reference>
<evidence type="ECO:0000313" key="2">
    <source>
        <dbReference type="EMBL" id="QED23163.1"/>
    </source>
</evidence>
<dbReference type="AlphaFoldDB" id="A0A5B8XCX8"/>
<protein>
    <submittedName>
        <fullName evidence="2">Uncharacterized protein</fullName>
    </submittedName>
</protein>
<keyword evidence="3" id="KW-1185">Reference proteome</keyword>
<evidence type="ECO:0000313" key="3">
    <source>
        <dbReference type="Proteomes" id="UP000321934"/>
    </source>
</evidence>
<evidence type="ECO:0000256" key="1">
    <source>
        <dbReference type="SAM" id="Phobius"/>
    </source>
</evidence>